<gene>
    <name evidence="1" type="ORF">EMEDMD4_980034</name>
</gene>
<accession>A0A508XCK4</accession>
<dbReference type="Proteomes" id="UP000507954">
    <property type="component" value="Unassembled WGS sequence"/>
</dbReference>
<dbReference type="AlphaFoldDB" id="A0A508XCK4"/>
<reference evidence="1" key="1">
    <citation type="submission" date="2019-06" db="EMBL/GenBank/DDBJ databases">
        <authorList>
            <person name="Le Quere A."/>
            <person name="Colella S."/>
        </authorList>
    </citation>
    <scope>NUCLEOTIDE SEQUENCE</scope>
    <source>
        <strain evidence="1">EmedicaeMD41</strain>
    </source>
</reference>
<evidence type="ECO:0000313" key="1">
    <source>
        <dbReference type="EMBL" id="VTZ66164.1"/>
    </source>
</evidence>
<dbReference type="EMBL" id="CABFNB010000170">
    <property type="protein sequence ID" value="VTZ66164.1"/>
    <property type="molecule type" value="Genomic_DNA"/>
</dbReference>
<organism evidence="1">
    <name type="scientific">Sinorhizobium medicae</name>
    <dbReference type="NCBI Taxonomy" id="110321"/>
    <lineage>
        <taxon>Bacteria</taxon>
        <taxon>Pseudomonadati</taxon>
        <taxon>Pseudomonadota</taxon>
        <taxon>Alphaproteobacteria</taxon>
        <taxon>Hyphomicrobiales</taxon>
        <taxon>Rhizobiaceae</taxon>
        <taxon>Sinorhizobium/Ensifer group</taxon>
        <taxon>Sinorhizobium</taxon>
    </lineage>
</organism>
<proteinExistence type="predicted"/>
<protein>
    <submittedName>
        <fullName evidence="1">Uncharacterized protein</fullName>
    </submittedName>
</protein>
<name>A0A508XCK4_9HYPH</name>
<sequence length="103" mass="11449">MTSSQSALLSAFTSPPLFRSKEFRGYKLSSFTGGERWPAERMRAPRFACILTRGRGVTLHAHAGDSHRDGDWNAVDYPLEVALLLRHAIRGLRVSVDRPAIPS</sequence>